<dbReference type="EMBL" id="QUNF01000002">
    <property type="protein sequence ID" value="REG92795.1"/>
    <property type="molecule type" value="Genomic_DNA"/>
</dbReference>
<name>A0A3E0E3P8_9BACT</name>
<comment type="caution">
    <text evidence="4">The sequence shown here is derived from an EMBL/GenBank/DDBJ whole genome shotgun (WGS) entry which is preliminary data.</text>
</comment>
<comment type="catalytic activity">
    <reaction evidence="1">
        <text>ATP + protein L-histidine = ADP + protein N-phospho-L-histidine.</text>
        <dbReference type="EC" id="2.7.13.3"/>
    </reaction>
</comment>
<organism evidence="4 5">
    <name type="scientific">Algoriphagus antarcticus</name>
    <dbReference type="NCBI Taxonomy" id="238540"/>
    <lineage>
        <taxon>Bacteria</taxon>
        <taxon>Pseudomonadati</taxon>
        <taxon>Bacteroidota</taxon>
        <taxon>Cytophagia</taxon>
        <taxon>Cytophagales</taxon>
        <taxon>Cyclobacteriaceae</taxon>
        <taxon>Algoriphagus</taxon>
    </lineage>
</organism>
<dbReference type="InterPro" id="IPR036097">
    <property type="entry name" value="HisK_dim/P_sf"/>
</dbReference>
<dbReference type="CDD" id="cd00082">
    <property type="entry name" value="HisKA"/>
    <property type="match status" value="1"/>
</dbReference>
<dbReference type="RefSeq" id="WP_169714344.1">
    <property type="nucleotide sequence ID" value="NZ_MSSW01000003.1"/>
</dbReference>
<sequence>MEKQTAKEKTNKLDDLSVDLENYIANTIISQLYVDSDLKLRKFTLPAMEEFTLTPDDIDKDVHEVSDKIPFPTLVEHIKEAIETGNIFEKDIQTTDNRWFQMNILPYGIRKENRTDGVMITFIDITKRIVVVNELKQLNTQQYTLLNKLSHNLKQPISNIGLLADELVEAFDKKDTEQFTTWIEILRTASGRMNKIIEDFTDKI</sequence>
<keyword evidence="5" id="KW-1185">Reference proteome</keyword>
<gene>
    <name evidence="4" type="ORF">C8N25_102198</name>
</gene>
<dbReference type="InterPro" id="IPR003661">
    <property type="entry name" value="HisK_dim/P_dom"/>
</dbReference>
<dbReference type="EC" id="2.7.13.3" evidence="2"/>
<evidence type="ECO:0000313" key="5">
    <source>
        <dbReference type="Proteomes" id="UP000256405"/>
    </source>
</evidence>
<proteinExistence type="predicted"/>
<reference evidence="4 5" key="1">
    <citation type="submission" date="2018-08" db="EMBL/GenBank/DDBJ databases">
        <title>Genomic Encyclopedia of Archaeal and Bacterial Type Strains, Phase II (KMG-II): from individual species to whole genera.</title>
        <authorList>
            <person name="Goeker M."/>
        </authorList>
    </citation>
    <scope>NUCLEOTIDE SEQUENCE [LARGE SCALE GENOMIC DNA]</scope>
    <source>
        <strain evidence="4 5">DSM 15986</strain>
    </source>
</reference>
<feature type="domain" description="Signal transduction histidine kinase dimerisation/phosphoacceptor" evidence="3">
    <location>
        <begin position="144"/>
        <end position="201"/>
    </location>
</feature>
<dbReference type="AlphaFoldDB" id="A0A3E0E3P8"/>
<evidence type="ECO:0000313" key="4">
    <source>
        <dbReference type="EMBL" id="REG92795.1"/>
    </source>
</evidence>
<dbReference type="InterPro" id="IPR035965">
    <property type="entry name" value="PAS-like_dom_sf"/>
</dbReference>
<protein>
    <recommendedName>
        <fullName evidence="2">histidine kinase</fullName>
        <ecNumber evidence="2">2.7.13.3</ecNumber>
    </recommendedName>
</protein>
<evidence type="ECO:0000259" key="3">
    <source>
        <dbReference type="Pfam" id="PF00512"/>
    </source>
</evidence>
<dbReference type="SUPFAM" id="SSF55785">
    <property type="entry name" value="PYP-like sensor domain (PAS domain)"/>
    <property type="match status" value="1"/>
</dbReference>
<dbReference type="Pfam" id="PF13596">
    <property type="entry name" value="PAS_10"/>
    <property type="match status" value="1"/>
</dbReference>
<dbReference type="Pfam" id="PF00512">
    <property type="entry name" value="HisKA"/>
    <property type="match status" value="1"/>
</dbReference>
<dbReference type="Gene3D" id="1.10.287.130">
    <property type="match status" value="1"/>
</dbReference>
<dbReference type="Gene3D" id="3.30.450.20">
    <property type="entry name" value="PAS domain"/>
    <property type="match status" value="1"/>
</dbReference>
<evidence type="ECO:0000256" key="1">
    <source>
        <dbReference type="ARBA" id="ARBA00000085"/>
    </source>
</evidence>
<dbReference type="Proteomes" id="UP000256405">
    <property type="component" value="Unassembled WGS sequence"/>
</dbReference>
<dbReference type="GO" id="GO:0000155">
    <property type="term" value="F:phosphorelay sensor kinase activity"/>
    <property type="evidence" value="ECO:0007669"/>
    <property type="project" value="InterPro"/>
</dbReference>
<evidence type="ECO:0000256" key="2">
    <source>
        <dbReference type="ARBA" id="ARBA00012438"/>
    </source>
</evidence>
<accession>A0A3E0E3P8</accession>
<dbReference type="SUPFAM" id="SSF47384">
    <property type="entry name" value="Homodimeric domain of signal transducing histidine kinase"/>
    <property type="match status" value="1"/>
</dbReference>